<dbReference type="InterPro" id="IPR018680">
    <property type="entry name" value="DUF2164"/>
</dbReference>
<gene>
    <name evidence="1" type="ORF">NV381_20895</name>
</gene>
<accession>A0ABT1YKD7</accession>
<dbReference type="EMBL" id="JANQBD010000015">
    <property type="protein sequence ID" value="MCR8633646.1"/>
    <property type="molecule type" value="Genomic_DNA"/>
</dbReference>
<name>A0ABT1YKD7_9BACL</name>
<organism evidence="1 2">
    <name type="scientific">Paenibacillus radicis</name>
    <name type="common">ex Xue et al. 2023</name>
    <dbReference type="NCBI Taxonomy" id="2972489"/>
    <lineage>
        <taxon>Bacteria</taxon>
        <taxon>Bacillati</taxon>
        <taxon>Bacillota</taxon>
        <taxon>Bacilli</taxon>
        <taxon>Bacillales</taxon>
        <taxon>Paenibacillaceae</taxon>
        <taxon>Paenibacillus</taxon>
    </lineage>
</organism>
<proteinExistence type="predicted"/>
<dbReference type="Proteomes" id="UP001300012">
    <property type="component" value="Unassembled WGS sequence"/>
</dbReference>
<dbReference type="Pfam" id="PF09932">
    <property type="entry name" value="DUF2164"/>
    <property type="match status" value="1"/>
</dbReference>
<dbReference type="RefSeq" id="WP_258215248.1">
    <property type="nucleotide sequence ID" value="NZ_JANQBD010000015.1"/>
</dbReference>
<keyword evidence="2" id="KW-1185">Reference proteome</keyword>
<comment type="caution">
    <text evidence="1">The sequence shown here is derived from an EMBL/GenBank/DDBJ whole genome shotgun (WGS) entry which is preliminary data.</text>
</comment>
<protein>
    <submittedName>
        <fullName evidence="1">DUF2164 domain-containing protein</fullName>
    </submittedName>
</protein>
<evidence type="ECO:0000313" key="2">
    <source>
        <dbReference type="Proteomes" id="UP001300012"/>
    </source>
</evidence>
<evidence type="ECO:0000313" key="1">
    <source>
        <dbReference type="EMBL" id="MCR8633646.1"/>
    </source>
</evidence>
<reference evidence="1 2" key="1">
    <citation type="submission" date="2022-08" db="EMBL/GenBank/DDBJ databases">
        <title>Paenibacillus endoradicis sp. nov., Paenibacillus radicibacter sp. nov and Paenibacillus pararadicis sp. nov., three cold-adapted plant growth-promoting bacteria isolated from root of Larix gmelinii in Great Khingan.</title>
        <authorList>
            <person name="Xue H."/>
        </authorList>
    </citation>
    <scope>NUCLEOTIDE SEQUENCE [LARGE SCALE GENOMIC DNA]</scope>
    <source>
        <strain evidence="1 2">N5-1-1-5</strain>
    </source>
</reference>
<sequence length="85" mass="10204">MTNLKFPKEQKEQIISMLQHYFQEERNEELGHLAAEQLLDFFVKQAGPIFYNQAVDDCRQYVRERVAAVEEDMYALEKPHQFPRK</sequence>